<dbReference type="InterPro" id="IPR010920">
    <property type="entry name" value="LSM_dom_sf"/>
</dbReference>
<evidence type="ECO:0000256" key="7">
    <source>
        <dbReference type="ARBA" id="ARBA00023242"/>
    </source>
</evidence>
<dbReference type="EMBL" id="JBJUIK010000007">
    <property type="protein sequence ID" value="KAL3523521.1"/>
    <property type="molecule type" value="Genomic_DNA"/>
</dbReference>
<evidence type="ECO:0000256" key="4">
    <source>
        <dbReference type="ARBA" id="ARBA00022728"/>
    </source>
</evidence>
<dbReference type="SMART" id="SM00651">
    <property type="entry name" value="Sm"/>
    <property type="match status" value="1"/>
</dbReference>
<keyword evidence="5" id="KW-0694">RNA-binding</keyword>
<keyword evidence="8" id="KW-0687">Ribonucleoprotein</keyword>
<accession>A0ABD2ZVQ9</accession>
<comment type="caution">
    <text evidence="12">The sequence shown here is derived from an EMBL/GenBank/DDBJ whole genome shotgun (WGS) entry which is preliminary data.</text>
</comment>
<evidence type="ECO:0000256" key="10">
    <source>
        <dbReference type="SAM" id="SignalP"/>
    </source>
</evidence>
<dbReference type="InterPro" id="IPR016487">
    <property type="entry name" value="Lsm6/sSmF"/>
</dbReference>
<dbReference type="PANTHER" id="PTHR11021">
    <property type="entry name" value="SMALL NUCLEAR RIBONUCLEOPROTEIN F SNRNP-F"/>
    <property type="match status" value="1"/>
</dbReference>
<dbReference type="InterPro" id="IPR001163">
    <property type="entry name" value="Sm_dom_euk/arc"/>
</dbReference>
<evidence type="ECO:0000256" key="2">
    <source>
        <dbReference type="ARBA" id="ARBA00007927"/>
    </source>
</evidence>
<dbReference type="GO" id="GO:0008380">
    <property type="term" value="P:RNA splicing"/>
    <property type="evidence" value="ECO:0007669"/>
    <property type="project" value="UniProtKB-KW"/>
</dbReference>
<feature type="chain" id="PRO_5044837090" description="Sm protein F" evidence="10">
    <location>
        <begin position="19"/>
        <end position="148"/>
    </location>
</feature>
<dbReference type="GO" id="GO:0003723">
    <property type="term" value="F:RNA binding"/>
    <property type="evidence" value="ECO:0007669"/>
    <property type="project" value="UniProtKB-KW"/>
</dbReference>
<sequence>MEGFIVVLVALGWVACSSRPLAIHANSLHKFSFIINFENPTTSVVAAGDQEAPLLNRVSTMATVPVNPKPFLNNLTGQPVIVKLKWGMEYKGFLVSVDSYMNLQLANAEEYIEGQFTGSLGEILIRCNNVLYLRGVPEDEEVEDADRD</sequence>
<dbReference type="Proteomes" id="UP001630127">
    <property type="component" value="Unassembled WGS sequence"/>
</dbReference>
<protein>
    <recommendedName>
        <fullName evidence="9">Sm protein F</fullName>
    </recommendedName>
</protein>
<keyword evidence="10" id="KW-0732">Signal</keyword>
<evidence type="ECO:0000256" key="3">
    <source>
        <dbReference type="ARBA" id="ARBA00022664"/>
    </source>
</evidence>
<dbReference type="FunFam" id="2.30.30.100:FF:000011">
    <property type="entry name" value="small nuclear ribonucleoprotein F"/>
    <property type="match status" value="1"/>
</dbReference>
<dbReference type="SUPFAM" id="SSF50182">
    <property type="entry name" value="Sm-like ribonucleoproteins"/>
    <property type="match status" value="1"/>
</dbReference>
<keyword evidence="13" id="KW-1185">Reference proteome</keyword>
<feature type="domain" description="Sm" evidence="11">
    <location>
        <begin position="67"/>
        <end position="139"/>
    </location>
</feature>
<dbReference type="GO" id="GO:0006397">
    <property type="term" value="P:mRNA processing"/>
    <property type="evidence" value="ECO:0007669"/>
    <property type="project" value="UniProtKB-KW"/>
</dbReference>
<evidence type="ECO:0000256" key="8">
    <source>
        <dbReference type="ARBA" id="ARBA00023274"/>
    </source>
</evidence>
<keyword evidence="6" id="KW-0508">mRNA splicing</keyword>
<evidence type="ECO:0000256" key="6">
    <source>
        <dbReference type="ARBA" id="ARBA00023187"/>
    </source>
</evidence>
<keyword evidence="7" id="KW-0539">Nucleus</keyword>
<dbReference type="PROSITE" id="PS52002">
    <property type="entry name" value="SM"/>
    <property type="match status" value="1"/>
</dbReference>
<reference evidence="12 13" key="1">
    <citation type="submission" date="2024-11" db="EMBL/GenBank/DDBJ databases">
        <title>A near-complete genome assembly of Cinchona calisaya.</title>
        <authorList>
            <person name="Lian D.C."/>
            <person name="Zhao X.W."/>
            <person name="Wei L."/>
        </authorList>
    </citation>
    <scope>NUCLEOTIDE SEQUENCE [LARGE SCALE GENOMIC DNA]</scope>
    <source>
        <tissue evidence="12">Nenye</tissue>
    </source>
</reference>
<name>A0ABD2ZVQ9_9GENT</name>
<dbReference type="InterPro" id="IPR034100">
    <property type="entry name" value="Sm_F"/>
</dbReference>
<dbReference type="Gene3D" id="2.30.30.100">
    <property type="match status" value="1"/>
</dbReference>
<evidence type="ECO:0000313" key="12">
    <source>
        <dbReference type="EMBL" id="KAL3523521.1"/>
    </source>
</evidence>
<evidence type="ECO:0000256" key="5">
    <source>
        <dbReference type="ARBA" id="ARBA00022884"/>
    </source>
</evidence>
<dbReference type="AlphaFoldDB" id="A0ABD2ZVQ9"/>
<evidence type="ECO:0000259" key="11">
    <source>
        <dbReference type="PROSITE" id="PS52002"/>
    </source>
</evidence>
<dbReference type="CDD" id="cd01722">
    <property type="entry name" value="Sm_F"/>
    <property type="match status" value="1"/>
</dbReference>
<dbReference type="GO" id="GO:0005681">
    <property type="term" value="C:spliceosomal complex"/>
    <property type="evidence" value="ECO:0007669"/>
    <property type="project" value="UniProtKB-KW"/>
</dbReference>
<feature type="signal peptide" evidence="10">
    <location>
        <begin position="1"/>
        <end position="18"/>
    </location>
</feature>
<dbReference type="GO" id="GO:0120114">
    <property type="term" value="C:Sm-like protein family complex"/>
    <property type="evidence" value="ECO:0007669"/>
    <property type="project" value="UniProtKB-ARBA"/>
</dbReference>
<comment type="similarity">
    <text evidence="2">Belongs to the snRNP Sm proteins family. SmF/LSm6 subfamily.</text>
</comment>
<keyword evidence="4" id="KW-0747">Spliceosome</keyword>
<dbReference type="Pfam" id="PF01423">
    <property type="entry name" value="LSM"/>
    <property type="match status" value="1"/>
</dbReference>
<keyword evidence="3" id="KW-0507">mRNA processing</keyword>
<evidence type="ECO:0000313" key="13">
    <source>
        <dbReference type="Proteomes" id="UP001630127"/>
    </source>
</evidence>
<dbReference type="PANTHER" id="PTHR11021:SF0">
    <property type="entry name" value="SMALL NUCLEAR RIBONUCLEOPROTEIN F"/>
    <property type="match status" value="1"/>
</dbReference>
<proteinExistence type="inferred from homology"/>
<evidence type="ECO:0000256" key="1">
    <source>
        <dbReference type="ARBA" id="ARBA00004123"/>
    </source>
</evidence>
<dbReference type="InterPro" id="IPR047575">
    <property type="entry name" value="Sm"/>
</dbReference>
<gene>
    <name evidence="12" type="ORF">ACH5RR_016355</name>
</gene>
<comment type="subcellular location">
    <subcellularLocation>
        <location evidence="1">Nucleus</location>
    </subcellularLocation>
</comment>
<organism evidence="12 13">
    <name type="scientific">Cinchona calisaya</name>
    <dbReference type="NCBI Taxonomy" id="153742"/>
    <lineage>
        <taxon>Eukaryota</taxon>
        <taxon>Viridiplantae</taxon>
        <taxon>Streptophyta</taxon>
        <taxon>Embryophyta</taxon>
        <taxon>Tracheophyta</taxon>
        <taxon>Spermatophyta</taxon>
        <taxon>Magnoliopsida</taxon>
        <taxon>eudicotyledons</taxon>
        <taxon>Gunneridae</taxon>
        <taxon>Pentapetalae</taxon>
        <taxon>asterids</taxon>
        <taxon>lamiids</taxon>
        <taxon>Gentianales</taxon>
        <taxon>Rubiaceae</taxon>
        <taxon>Cinchonoideae</taxon>
        <taxon>Cinchoneae</taxon>
        <taxon>Cinchona</taxon>
    </lineage>
</organism>
<evidence type="ECO:0000256" key="9">
    <source>
        <dbReference type="ARBA" id="ARBA00030144"/>
    </source>
</evidence>